<name>A0ACC3AK26_9EURO</name>
<sequence length="637" mass="70139">MGDAGDQWHGRGSRPVRIANCSGARGDPGYQMRRQATQGPIDFITGDYLAEMNLAENAEKMAVGQHDGWEPTAWDGIAETLDVLNEKRIKVIINGGALNPAGLARKTQALVAERGYDLKVAYVYGDNLVEEVKAELEKTGKLPQHLDGENDHISLMENATALVDTKGKPIVSANVYLGARGIVKGLELGADIIICGRVADASPVIGAAWWWHNWTDEDYNQLAGTLIAGHLIECSAYVCGSNFAGFDEYDLENFVDLPFGIAEVAADGTSVITKHENTKGLVNVDNVTCQFLYELQGSIYLNSDVTADTKELKIEQVGKNRVKLSNIRGYPPPPTTKLAIFYHGGYESQILFNATGYATKSKYALLQKQLRFGLQQKGLSDKFQLLDFQELGTPAPNPRSQFESTTYLRCFAQADSESTLYGLLKTFSEFGMQHYSGFHLSLDMRTALPRSYLAFYPGLKPQDELSEGVAILAVDGTVAKKAEAGHPPKYQKLAPRENYETANPVDISSLGPTTKVRLGDVVLARSGDKGANINIGLFVRKAEHYPWLQSFLTRAKMQDLMGDDWRADFFIERCEFPNLLAVHFVIYGPLGRGVSSCRLLDALGKGFADYIRDKVVDVPESIVRDMSAIKESRRANL</sequence>
<evidence type="ECO:0000313" key="2">
    <source>
        <dbReference type="Proteomes" id="UP001172386"/>
    </source>
</evidence>
<dbReference type="EMBL" id="JAPDRQ010000004">
    <property type="protein sequence ID" value="KAJ9664226.1"/>
    <property type="molecule type" value="Genomic_DNA"/>
</dbReference>
<protein>
    <submittedName>
        <fullName evidence="1">Uncharacterized protein</fullName>
    </submittedName>
</protein>
<reference evidence="1" key="1">
    <citation type="submission" date="2022-10" db="EMBL/GenBank/DDBJ databases">
        <title>Culturing micro-colonial fungi from biological soil crusts in the Mojave desert and describing Neophaeococcomyces mojavensis, and introducing the new genera and species Taxawa tesnikishii.</title>
        <authorList>
            <person name="Kurbessoian T."/>
            <person name="Stajich J.E."/>
        </authorList>
    </citation>
    <scope>NUCLEOTIDE SEQUENCE</scope>
    <source>
        <strain evidence="1">JES_112</strain>
    </source>
</reference>
<dbReference type="Proteomes" id="UP001172386">
    <property type="component" value="Unassembled WGS sequence"/>
</dbReference>
<evidence type="ECO:0000313" key="1">
    <source>
        <dbReference type="EMBL" id="KAJ9664226.1"/>
    </source>
</evidence>
<keyword evidence="2" id="KW-1185">Reference proteome</keyword>
<organism evidence="1 2">
    <name type="scientific">Neophaeococcomyces mojaviensis</name>
    <dbReference type="NCBI Taxonomy" id="3383035"/>
    <lineage>
        <taxon>Eukaryota</taxon>
        <taxon>Fungi</taxon>
        <taxon>Dikarya</taxon>
        <taxon>Ascomycota</taxon>
        <taxon>Pezizomycotina</taxon>
        <taxon>Eurotiomycetes</taxon>
        <taxon>Chaetothyriomycetidae</taxon>
        <taxon>Chaetothyriales</taxon>
        <taxon>Chaetothyriales incertae sedis</taxon>
        <taxon>Neophaeococcomyces</taxon>
    </lineage>
</organism>
<accession>A0ACC3AK26</accession>
<comment type="caution">
    <text evidence="1">The sequence shown here is derived from an EMBL/GenBank/DDBJ whole genome shotgun (WGS) entry which is preliminary data.</text>
</comment>
<gene>
    <name evidence="1" type="ORF">H2198_000444</name>
</gene>
<proteinExistence type="predicted"/>